<accession>A0A922HMN5</accession>
<dbReference type="EMBL" id="ASGP02000007">
    <property type="protein sequence ID" value="KAH9497601.1"/>
    <property type="molecule type" value="Genomic_DNA"/>
</dbReference>
<organism evidence="1 2">
    <name type="scientific">Dermatophagoides farinae</name>
    <name type="common">American house dust mite</name>
    <dbReference type="NCBI Taxonomy" id="6954"/>
    <lineage>
        <taxon>Eukaryota</taxon>
        <taxon>Metazoa</taxon>
        <taxon>Ecdysozoa</taxon>
        <taxon>Arthropoda</taxon>
        <taxon>Chelicerata</taxon>
        <taxon>Arachnida</taxon>
        <taxon>Acari</taxon>
        <taxon>Acariformes</taxon>
        <taxon>Sarcoptiformes</taxon>
        <taxon>Astigmata</taxon>
        <taxon>Psoroptidia</taxon>
        <taxon>Analgoidea</taxon>
        <taxon>Pyroglyphidae</taxon>
        <taxon>Dermatophagoidinae</taxon>
        <taxon>Dermatophagoides</taxon>
    </lineage>
</organism>
<evidence type="ECO:0000313" key="2">
    <source>
        <dbReference type="Proteomes" id="UP000790347"/>
    </source>
</evidence>
<sequence>MFLNQLQLLELIILNVPTPLPIYDLYRKLYQNVVQSYHQYNVDPTEKLFDFQKWVSFRNLLGSANATAVAKITIIIAKIQYFNDLAEEFLFVSVGNEFDRWHRLVNLISPSRIGCRFNSSFFVDVSYFLESQLSGQIPMVFV</sequence>
<reference evidence="1" key="2">
    <citation type="journal article" date="2022" name="Res Sq">
        <title>Comparative Genomics Reveals Insights into the Divergent Evolution of Astigmatic Mites and Household Pest Adaptations.</title>
        <authorList>
            <person name="Xiong Q."/>
            <person name="Wan A.T.-Y."/>
            <person name="Liu X.-Y."/>
            <person name="Fung C.S.-H."/>
            <person name="Xiao X."/>
            <person name="Malainual N."/>
            <person name="Hou J."/>
            <person name="Wang L."/>
            <person name="Wang M."/>
            <person name="Yang K."/>
            <person name="Cui Y."/>
            <person name="Leung E."/>
            <person name="Nong W."/>
            <person name="Shin S.-K."/>
            <person name="Au S."/>
            <person name="Jeong K.Y."/>
            <person name="Chew F.T."/>
            <person name="Hui J."/>
            <person name="Leung T.F."/>
            <person name="Tungtrongchitr A."/>
            <person name="Zhong N."/>
            <person name="Liu Z."/>
            <person name="Tsui S."/>
        </authorList>
    </citation>
    <scope>NUCLEOTIDE SEQUENCE</scope>
    <source>
        <strain evidence="1">Derf</strain>
        <tissue evidence="1">Whole organism</tissue>
    </source>
</reference>
<name>A0A922HMN5_DERFA</name>
<comment type="caution">
    <text evidence="1">The sequence shown here is derived from an EMBL/GenBank/DDBJ whole genome shotgun (WGS) entry which is preliminary data.</text>
</comment>
<reference evidence="1" key="1">
    <citation type="submission" date="2013-05" db="EMBL/GenBank/DDBJ databases">
        <authorList>
            <person name="Yim A.K.Y."/>
            <person name="Chan T.F."/>
            <person name="Ji K.M."/>
            <person name="Liu X.Y."/>
            <person name="Zhou J.W."/>
            <person name="Li R.Q."/>
            <person name="Yang K.Y."/>
            <person name="Li J."/>
            <person name="Li M."/>
            <person name="Law P.T.W."/>
            <person name="Wu Y.L."/>
            <person name="Cai Z.L."/>
            <person name="Qin H."/>
            <person name="Bao Y."/>
            <person name="Leung R.K.K."/>
            <person name="Ng P.K.S."/>
            <person name="Zou J."/>
            <person name="Zhong X.J."/>
            <person name="Ran P.X."/>
            <person name="Zhong N.S."/>
            <person name="Liu Z.G."/>
            <person name="Tsui S.K.W."/>
        </authorList>
    </citation>
    <scope>NUCLEOTIDE SEQUENCE</scope>
    <source>
        <strain evidence="1">Derf</strain>
        <tissue evidence="1">Whole organism</tissue>
    </source>
</reference>
<evidence type="ECO:0000313" key="1">
    <source>
        <dbReference type="EMBL" id="KAH9497601.1"/>
    </source>
</evidence>
<dbReference type="Proteomes" id="UP000790347">
    <property type="component" value="Unassembled WGS sequence"/>
</dbReference>
<protein>
    <submittedName>
        <fullName evidence="1">Uncharacterized protein</fullName>
    </submittedName>
</protein>
<dbReference type="AlphaFoldDB" id="A0A922HMN5"/>
<keyword evidence="2" id="KW-1185">Reference proteome</keyword>
<proteinExistence type="predicted"/>
<gene>
    <name evidence="1" type="ORF">DERF_013577</name>
</gene>